<accession>A0AB39HAD5</accession>
<dbReference type="Pfam" id="PF08379">
    <property type="entry name" value="Bact_transglu_N"/>
    <property type="match status" value="1"/>
</dbReference>
<gene>
    <name evidence="2" type="ORF">AB0763_09230</name>
</gene>
<dbReference type="PANTHER" id="PTHR33490">
    <property type="entry name" value="BLR5614 PROTEIN-RELATED"/>
    <property type="match status" value="1"/>
</dbReference>
<dbReference type="InterPro" id="IPR013589">
    <property type="entry name" value="Bac_transglu_N"/>
</dbReference>
<evidence type="ECO:0000259" key="1">
    <source>
        <dbReference type="SMART" id="SM00460"/>
    </source>
</evidence>
<dbReference type="PANTHER" id="PTHR33490:SF7">
    <property type="entry name" value="BLR2979 PROTEIN"/>
    <property type="match status" value="1"/>
</dbReference>
<feature type="domain" description="Transglutaminase-like" evidence="1">
    <location>
        <begin position="178"/>
        <end position="248"/>
    </location>
</feature>
<sequence length="293" mass="33158">MKYRVRHTTCYQYSSAVTLCYNLAHLVPRNTGTQNCFSRHIEVSPRPVYQTERSDYFGNETVFFSIQEPHKKLTIDVVSYLEVMPNLWSEWVANHPLTYKQLKTLLDTPMSEEIRLVKQYCLDSAYIRATPEIKAYAESVFQEDMPVLQSVNALNHKIFTEFTFDPAATDVTTPPETTLVEKRGVCQDFAQFAIACLRSMGLAARYVSGYIETLPPPGQEKLVGSDASHAWFAVYLPELGWVEFDPTNDQIAGEQHIVTGWGRDYTDITPLQGVVFDGGDTHALNVSVDVARI</sequence>
<dbReference type="Gene3D" id="3.10.620.30">
    <property type="match status" value="1"/>
</dbReference>
<organism evidence="2">
    <name type="scientific">Vibrio sp. HB236076</name>
    <dbReference type="NCBI Taxonomy" id="3232307"/>
    <lineage>
        <taxon>Bacteria</taxon>
        <taxon>Pseudomonadati</taxon>
        <taxon>Pseudomonadota</taxon>
        <taxon>Gammaproteobacteria</taxon>
        <taxon>Vibrionales</taxon>
        <taxon>Vibrionaceae</taxon>
        <taxon>Vibrio</taxon>
    </lineage>
</organism>
<proteinExistence type="predicted"/>
<dbReference type="InterPro" id="IPR038765">
    <property type="entry name" value="Papain-like_cys_pep_sf"/>
</dbReference>
<protein>
    <submittedName>
        <fullName evidence="2">Transglutaminase N-terminal domain-containing protein</fullName>
    </submittedName>
</protein>
<dbReference type="InterPro" id="IPR002931">
    <property type="entry name" value="Transglutaminase-like"/>
</dbReference>
<dbReference type="AlphaFoldDB" id="A0AB39HAD5"/>
<name>A0AB39HAD5_9VIBR</name>
<dbReference type="EMBL" id="CP162601">
    <property type="protein sequence ID" value="XDK24397.1"/>
    <property type="molecule type" value="Genomic_DNA"/>
</dbReference>
<dbReference type="SUPFAM" id="SSF54001">
    <property type="entry name" value="Cysteine proteinases"/>
    <property type="match status" value="1"/>
</dbReference>
<dbReference type="SMART" id="SM00460">
    <property type="entry name" value="TGc"/>
    <property type="match status" value="1"/>
</dbReference>
<reference evidence="2" key="1">
    <citation type="submission" date="2024-07" db="EMBL/GenBank/DDBJ databases">
        <title>Genome Analysis of a Potential Novel Vibrio Species Secreting pH- and Thermo-stable Alginate Lyase and its Application in Producing Alginate Oligosaccharides.</title>
        <authorList>
            <person name="Huang H."/>
            <person name="Bao K."/>
        </authorList>
    </citation>
    <scope>NUCLEOTIDE SEQUENCE</scope>
    <source>
        <strain evidence="2">HB236076</strain>
    </source>
</reference>
<dbReference type="RefSeq" id="WP_306100455.1">
    <property type="nucleotide sequence ID" value="NZ_CP162601.1"/>
</dbReference>
<dbReference type="KEGG" id="vih:AB0763_09230"/>
<evidence type="ECO:0000313" key="2">
    <source>
        <dbReference type="EMBL" id="XDK24397.1"/>
    </source>
</evidence>
<dbReference type="Pfam" id="PF01841">
    <property type="entry name" value="Transglut_core"/>
    <property type="match status" value="1"/>
</dbReference>